<evidence type="ECO:0000313" key="1">
    <source>
        <dbReference type="EMBL" id="TQE00558.1"/>
    </source>
</evidence>
<sequence length="328" mass="36908">MKEMENQRVELAAKQEESYRGRVNNLSQASHVLEVLHHKFNDAHLSEFRAPHFGHLESVHELSICREANQEAKVTRFMKKDFCLIKGLCCDEPYDIEVEPSNIRLLIKYFPQKFGFVGESSKGKGRDKGKGKVVKRKCRVKTGPKKATKKVSVTCAELETTFKQCEDEDAALKMGLVYFAEGVLIRAKSTTVGIQDIVPTKAKKNSRYWTWGHDANVLMPETLTLNTNDVEGKVREAEGSRGNKVMRGVDEVGFQDLVETVNWECPGDVCEKGACTGKRKDSAQPHRCPKFDHDDVVIYTPEGEHARTKMKVWYTRAVAKTGGTKGGK</sequence>
<dbReference type="AlphaFoldDB" id="A0A540MP32"/>
<comment type="caution">
    <text evidence="1">The sequence shown here is derived from an EMBL/GenBank/DDBJ whole genome shotgun (WGS) entry which is preliminary data.</text>
</comment>
<organism evidence="1 2">
    <name type="scientific">Malus baccata</name>
    <name type="common">Siberian crab apple</name>
    <name type="synonym">Pyrus baccata</name>
    <dbReference type="NCBI Taxonomy" id="106549"/>
    <lineage>
        <taxon>Eukaryota</taxon>
        <taxon>Viridiplantae</taxon>
        <taxon>Streptophyta</taxon>
        <taxon>Embryophyta</taxon>
        <taxon>Tracheophyta</taxon>
        <taxon>Spermatophyta</taxon>
        <taxon>Magnoliopsida</taxon>
        <taxon>eudicotyledons</taxon>
        <taxon>Gunneridae</taxon>
        <taxon>Pentapetalae</taxon>
        <taxon>rosids</taxon>
        <taxon>fabids</taxon>
        <taxon>Rosales</taxon>
        <taxon>Rosaceae</taxon>
        <taxon>Amygdaloideae</taxon>
        <taxon>Maleae</taxon>
        <taxon>Malus</taxon>
    </lineage>
</organism>
<protein>
    <submittedName>
        <fullName evidence="1">Uncharacterized protein</fullName>
    </submittedName>
</protein>
<dbReference type="EMBL" id="VIEB01000210">
    <property type="protein sequence ID" value="TQE00558.1"/>
    <property type="molecule type" value="Genomic_DNA"/>
</dbReference>
<gene>
    <name evidence="1" type="ORF">C1H46_013802</name>
</gene>
<reference evidence="1 2" key="1">
    <citation type="journal article" date="2019" name="G3 (Bethesda)">
        <title>Sequencing of a Wild Apple (Malus baccata) Genome Unravels the Differences Between Cultivated and Wild Apple Species Regarding Disease Resistance and Cold Tolerance.</title>
        <authorList>
            <person name="Chen X."/>
        </authorList>
    </citation>
    <scope>NUCLEOTIDE SEQUENCE [LARGE SCALE GENOMIC DNA]</scope>
    <source>
        <strain evidence="2">cv. Shandingzi</strain>
        <tissue evidence="1">Leaves</tissue>
    </source>
</reference>
<proteinExistence type="predicted"/>
<accession>A0A540MP32</accession>
<name>A0A540MP32_MALBA</name>
<evidence type="ECO:0000313" key="2">
    <source>
        <dbReference type="Proteomes" id="UP000315295"/>
    </source>
</evidence>
<keyword evidence="2" id="KW-1185">Reference proteome</keyword>
<dbReference type="Proteomes" id="UP000315295">
    <property type="component" value="Unassembled WGS sequence"/>
</dbReference>